<proteinExistence type="predicted"/>
<dbReference type="Proteomes" id="UP001202550">
    <property type="component" value="Unassembled WGS sequence"/>
</dbReference>
<gene>
    <name evidence="1" type="ORF">M3N55_12225</name>
</gene>
<comment type="caution">
    <text evidence="1">The sequence shown here is derived from an EMBL/GenBank/DDBJ whole genome shotgun (WGS) entry which is preliminary data.</text>
</comment>
<evidence type="ECO:0000313" key="2">
    <source>
        <dbReference type="Proteomes" id="UP001202550"/>
    </source>
</evidence>
<organism evidence="1 2">
    <name type="scientific">Roseinatronobacter domitianus</name>
    <dbReference type="NCBI Taxonomy" id="2940293"/>
    <lineage>
        <taxon>Bacteria</taxon>
        <taxon>Pseudomonadati</taxon>
        <taxon>Pseudomonadota</taxon>
        <taxon>Alphaproteobacteria</taxon>
        <taxon>Rhodobacterales</taxon>
        <taxon>Paracoccaceae</taxon>
        <taxon>Roseinatronobacter</taxon>
    </lineage>
</organism>
<protein>
    <submittedName>
        <fullName evidence="1">Uncharacterized protein</fullName>
    </submittedName>
</protein>
<reference evidence="1 2" key="1">
    <citation type="submission" date="2022-05" db="EMBL/GenBank/DDBJ databases">
        <title>Seasonal and diel survey of microbial diversity of the Tyrrhenian coast.</title>
        <authorList>
            <person name="Gattoni G."/>
            <person name="Corral P."/>
        </authorList>
    </citation>
    <scope>NUCLEOTIDE SEQUENCE [LARGE SCALE GENOMIC DNA]</scope>
    <source>
        <strain evidence="1 2">V10</strain>
    </source>
</reference>
<keyword evidence="2" id="KW-1185">Reference proteome</keyword>
<name>A0ABT0M4C4_9RHOB</name>
<dbReference type="EMBL" id="JALZWP010000012">
    <property type="protein sequence ID" value="MCL1629498.1"/>
    <property type="molecule type" value="Genomic_DNA"/>
</dbReference>
<sequence length="248" mass="28368">MTFPHTSRIYWYPGSGNDLMPILLMAPSSHCFGEHLESNFTSNKKTGLHLWLTDLEGLDDPLRLFEAGQPYASLWDQFNTKISDIIVENHPNLDLSKRFSGTHFLITAYISRQGISERHCFTYTVGDALELYNDFIKQDINIVWLTLIKFNAMSGTIGRMPQLIKRIISKNGTTHPSVPDLIISDGYFYCKDLPFERLGSRSSFWGDPHHQIVRGGGVRGWGFGRTSTNWALPRVYDHYMSFILSDEL</sequence>
<accession>A0ABT0M4C4</accession>
<dbReference type="RefSeq" id="WP_249059469.1">
    <property type="nucleotide sequence ID" value="NZ_JALZWP010000012.1"/>
</dbReference>
<evidence type="ECO:0000313" key="1">
    <source>
        <dbReference type="EMBL" id="MCL1629498.1"/>
    </source>
</evidence>